<dbReference type="Gene3D" id="1.10.510.10">
    <property type="entry name" value="Transferase(Phosphotransferase) domain 1"/>
    <property type="match status" value="2"/>
</dbReference>
<feature type="compositionally biased region" description="Basic and acidic residues" evidence="8">
    <location>
        <begin position="313"/>
        <end position="333"/>
    </location>
</feature>
<keyword evidence="1" id="KW-0723">Serine/threonine-protein kinase</keyword>
<keyword evidence="3" id="KW-0808">Transferase</keyword>
<dbReference type="Proteomes" id="UP001470230">
    <property type="component" value="Unassembled WGS sequence"/>
</dbReference>
<evidence type="ECO:0000256" key="5">
    <source>
        <dbReference type="ARBA" id="ARBA00022777"/>
    </source>
</evidence>
<evidence type="ECO:0000256" key="8">
    <source>
        <dbReference type="SAM" id="MobiDB-lite"/>
    </source>
</evidence>
<gene>
    <name evidence="10" type="ORF">M9Y10_032906</name>
</gene>
<reference evidence="10 11" key="1">
    <citation type="submission" date="2024-04" db="EMBL/GenBank/DDBJ databases">
        <title>Tritrichomonas musculus Genome.</title>
        <authorList>
            <person name="Alves-Ferreira E."/>
            <person name="Grigg M."/>
            <person name="Lorenzi H."/>
            <person name="Galac M."/>
        </authorList>
    </citation>
    <scope>NUCLEOTIDE SEQUENCE [LARGE SCALE GENOMIC DNA]</scope>
    <source>
        <strain evidence="10 11">EAF2021</strain>
    </source>
</reference>
<evidence type="ECO:0000256" key="6">
    <source>
        <dbReference type="ARBA" id="ARBA00022840"/>
    </source>
</evidence>
<feature type="compositionally biased region" description="Basic and acidic residues" evidence="8">
    <location>
        <begin position="662"/>
        <end position="677"/>
    </location>
</feature>
<evidence type="ECO:0000256" key="2">
    <source>
        <dbReference type="ARBA" id="ARBA00022553"/>
    </source>
</evidence>
<accession>A0ABR2GY52</accession>
<evidence type="ECO:0000313" key="10">
    <source>
        <dbReference type="EMBL" id="KAK8838864.1"/>
    </source>
</evidence>
<protein>
    <recommendedName>
        <fullName evidence="9">Protein kinase domain-containing protein</fullName>
    </recommendedName>
</protein>
<dbReference type="Pfam" id="PF00069">
    <property type="entry name" value="Pkinase"/>
    <property type="match status" value="2"/>
</dbReference>
<evidence type="ECO:0000259" key="9">
    <source>
        <dbReference type="PROSITE" id="PS50011"/>
    </source>
</evidence>
<name>A0ABR2GY52_9EUKA</name>
<evidence type="ECO:0000313" key="11">
    <source>
        <dbReference type="Proteomes" id="UP001470230"/>
    </source>
</evidence>
<dbReference type="PROSITE" id="PS00108">
    <property type="entry name" value="PROTEIN_KINASE_ST"/>
    <property type="match status" value="1"/>
</dbReference>
<feature type="region of interest" description="Disordered" evidence="8">
    <location>
        <begin position="308"/>
        <end position="493"/>
    </location>
</feature>
<evidence type="ECO:0000256" key="1">
    <source>
        <dbReference type="ARBA" id="ARBA00022527"/>
    </source>
</evidence>
<dbReference type="InterPro" id="IPR008271">
    <property type="entry name" value="Ser/Thr_kinase_AS"/>
</dbReference>
<dbReference type="SUPFAM" id="SSF56112">
    <property type="entry name" value="Protein kinase-like (PK-like)"/>
    <property type="match status" value="1"/>
</dbReference>
<feature type="compositionally biased region" description="Basic and acidic residues" evidence="8">
    <location>
        <begin position="341"/>
        <end position="479"/>
    </location>
</feature>
<evidence type="ECO:0000256" key="4">
    <source>
        <dbReference type="ARBA" id="ARBA00022741"/>
    </source>
</evidence>
<dbReference type="InterPro" id="IPR017441">
    <property type="entry name" value="Protein_kinase_ATP_BS"/>
</dbReference>
<dbReference type="PROSITE" id="PS00107">
    <property type="entry name" value="PROTEIN_KINASE_ATP"/>
    <property type="match status" value="1"/>
</dbReference>
<keyword evidence="4 7" id="KW-0547">Nucleotide-binding</keyword>
<dbReference type="PROSITE" id="PS50011">
    <property type="entry name" value="PROTEIN_KINASE_DOM"/>
    <property type="match status" value="1"/>
</dbReference>
<feature type="compositionally biased region" description="Polar residues" evidence="8">
    <location>
        <begin position="115"/>
        <end position="125"/>
    </location>
</feature>
<proteinExistence type="predicted"/>
<keyword evidence="5" id="KW-0418">Kinase</keyword>
<feature type="domain" description="Protein kinase" evidence="9">
    <location>
        <begin position="203"/>
        <end position="831"/>
    </location>
</feature>
<feature type="compositionally biased region" description="Basic and acidic residues" evidence="8">
    <location>
        <begin position="704"/>
        <end position="756"/>
    </location>
</feature>
<dbReference type="Gene3D" id="3.30.200.20">
    <property type="entry name" value="Phosphorylase Kinase, domain 1"/>
    <property type="match status" value="2"/>
</dbReference>
<keyword evidence="6 7" id="KW-0067">ATP-binding</keyword>
<feature type="region of interest" description="Disordered" evidence="8">
    <location>
        <begin position="662"/>
        <end position="771"/>
    </location>
</feature>
<feature type="region of interest" description="Disordered" evidence="8">
    <location>
        <begin position="115"/>
        <end position="137"/>
    </location>
</feature>
<dbReference type="SMART" id="SM00220">
    <property type="entry name" value="S_TKc"/>
    <property type="match status" value="1"/>
</dbReference>
<feature type="region of interest" description="Disordered" evidence="8">
    <location>
        <begin position="898"/>
        <end position="953"/>
    </location>
</feature>
<dbReference type="EMBL" id="JAPFFF010000054">
    <property type="protein sequence ID" value="KAK8838864.1"/>
    <property type="molecule type" value="Genomic_DNA"/>
</dbReference>
<dbReference type="InterPro" id="IPR011009">
    <property type="entry name" value="Kinase-like_dom_sf"/>
</dbReference>
<keyword evidence="11" id="KW-1185">Reference proteome</keyword>
<dbReference type="PANTHER" id="PTHR24351">
    <property type="entry name" value="RIBOSOMAL PROTEIN S6 KINASE"/>
    <property type="match status" value="1"/>
</dbReference>
<evidence type="ECO:0000256" key="7">
    <source>
        <dbReference type="PROSITE-ProRule" id="PRU10141"/>
    </source>
</evidence>
<evidence type="ECO:0000256" key="3">
    <source>
        <dbReference type="ARBA" id="ARBA00022679"/>
    </source>
</evidence>
<keyword evidence="2" id="KW-0597">Phosphoprotein</keyword>
<feature type="compositionally biased region" description="Polar residues" evidence="8">
    <location>
        <begin position="757"/>
        <end position="771"/>
    </location>
</feature>
<feature type="binding site" evidence="7">
    <location>
        <position position="241"/>
    </location>
    <ligand>
        <name>ATP</name>
        <dbReference type="ChEBI" id="CHEBI:30616"/>
    </ligand>
</feature>
<feature type="compositionally biased region" description="Low complexity" evidence="8">
    <location>
        <begin position="904"/>
        <end position="953"/>
    </location>
</feature>
<organism evidence="10 11">
    <name type="scientific">Tritrichomonas musculus</name>
    <dbReference type="NCBI Taxonomy" id="1915356"/>
    <lineage>
        <taxon>Eukaryota</taxon>
        <taxon>Metamonada</taxon>
        <taxon>Parabasalia</taxon>
        <taxon>Tritrichomonadida</taxon>
        <taxon>Tritrichomonadidae</taxon>
        <taxon>Tritrichomonas</taxon>
    </lineage>
</organism>
<dbReference type="InterPro" id="IPR000719">
    <property type="entry name" value="Prot_kinase_dom"/>
</dbReference>
<sequence>MNKNPDCALFWEEEMYIYQKQKSGLHSLAFQNFFGLFNKKKFDYENKIKLIKTPCHVELHQMELYISMEKSEHTFKLDDQLTNIALIETDFKKGITNHRSPPLLYIKINKNLSEQENETDNSNQTDHSKNESEEDQFDSDFQISREYDYFYDPSKNSKCIYSLTYNDSNDIILSADEENVILQLFVAIKSAFFNNEVISIKDFRFISVLGRGNFGKVTLIQSLSKSEGEINLQQGQFYALKSIHKMRLMKSHSVKTALNERNILANNKHPFIVALKFAFQSATKFYFGMEFIPGGELRNCMEKSFGISSDGTSQKDDHDSNDNKNENQIHEKGSCNQTKNANKDEDLNHEAKNAKKDKNSNSETKNNDVNKDENLESETKNNDVNKDENLESETKNKDVNKDENLESETKNNDVNKDENLESETKNNDVNKDENLESETKNKDVNKDENLESETKNKNSNKDEDLNSERKNKDVNKDENLGFEIKGTDEDENLNSECDDLHDKFDVNVIDDNLEVIDLKRRSPSKETLRDAGNNYRITFKDVQIYVAEVALALHHLHTNGVVYRDLKPENLMIAEDGHLKLADFGLALEIGPTGYSRSLCGTLEYIAPEVIRHLRYNFAVDWWSLGILTYELIFACTPFFDKSRGRLFTKILKEKLKFPEINSRKDSNDNVGNKETENIETGENESKETEENENKEAHVNVSKETGDYINEKNESKETEENENKVIGRNENKEAHVNKSKETGDYINERKETDRNEAISNENKSTGDIEINNYSNDELNSLDELKVSGHCTGLNGSIIEYESIKDFISKLLTKDPRSRLQFGESFTDHPFWGGLNFDEIMDKKHAPSFVPSNSMGVEYFNDKYTSLEADDSDATLPVGDKSAGVNGFSYLGSFLQSSDEDIDNNDNNADNEINGSNVSDDSNADNDNNVNYDNYNVNDDNNVDNADNDNNVNY</sequence>
<feature type="compositionally biased region" description="Basic and acidic residues" evidence="8">
    <location>
        <begin position="684"/>
        <end position="698"/>
    </location>
</feature>
<comment type="caution">
    <text evidence="10">The sequence shown here is derived from an EMBL/GenBank/DDBJ whole genome shotgun (WGS) entry which is preliminary data.</text>
</comment>